<keyword evidence="1" id="KW-0808">Transferase</keyword>
<accession>A0A9X2MLV5</accession>
<reference evidence="1" key="1">
    <citation type="submission" date="2022-08" db="EMBL/GenBank/DDBJ databases">
        <title>The genomic sequence of strain Paenibacillus sp. SCIV0701.</title>
        <authorList>
            <person name="Zhao H."/>
        </authorList>
    </citation>
    <scope>NUCLEOTIDE SEQUENCE</scope>
    <source>
        <strain evidence="1">SCIV0701</strain>
    </source>
</reference>
<name>A0A9X2MLV5_9BACL</name>
<gene>
    <name evidence="1" type="ORF">NQZ67_10660</name>
</gene>
<keyword evidence="2" id="KW-1185">Reference proteome</keyword>
<organism evidence="1 2">
    <name type="scientific">Paenibacillus soyae</name>
    <dbReference type="NCBI Taxonomy" id="2969249"/>
    <lineage>
        <taxon>Bacteria</taxon>
        <taxon>Bacillati</taxon>
        <taxon>Bacillota</taxon>
        <taxon>Bacilli</taxon>
        <taxon>Bacillales</taxon>
        <taxon>Paenibacillaceae</taxon>
        <taxon>Paenibacillus</taxon>
    </lineage>
</organism>
<dbReference type="Proteomes" id="UP001141950">
    <property type="component" value="Unassembled WGS sequence"/>
</dbReference>
<dbReference type="RefSeq" id="WP_257445304.1">
    <property type="nucleotide sequence ID" value="NZ_JANIPJ010000006.1"/>
</dbReference>
<evidence type="ECO:0000313" key="2">
    <source>
        <dbReference type="Proteomes" id="UP001141950"/>
    </source>
</evidence>
<dbReference type="EMBL" id="JANIPJ010000006">
    <property type="protein sequence ID" value="MCR2804343.1"/>
    <property type="molecule type" value="Genomic_DNA"/>
</dbReference>
<protein>
    <submittedName>
        <fullName evidence="1">Rhamnosyl transferase</fullName>
    </submittedName>
</protein>
<proteinExistence type="predicted"/>
<sequence>MNDRIVIIEIQFNTVKYSDNIYKPSWIDYRMDITMRFTAKSLSGQSRSDFKAFIYYLDETEPLIAASLARHEPLPAHIEFVPFSKRKERMDAAVQGYSKAYVARIDSDNMFKKDYVERLYAHVPKPATQVLISQRGYLYDSNTNRLANVSYASPSFYTFIYDTEKFLSGYRYPLKTHHDAIRYKHELMAGRNFVVVVHQTNVMNKFTVGRKSDLIEAGKVQEILGDFM</sequence>
<dbReference type="GO" id="GO:0016740">
    <property type="term" value="F:transferase activity"/>
    <property type="evidence" value="ECO:0007669"/>
    <property type="project" value="UniProtKB-KW"/>
</dbReference>
<dbReference type="AlphaFoldDB" id="A0A9X2MLV5"/>
<evidence type="ECO:0000313" key="1">
    <source>
        <dbReference type="EMBL" id="MCR2804343.1"/>
    </source>
</evidence>
<comment type="caution">
    <text evidence="1">The sequence shown here is derived from an EMBL/GenBank/DDBJ whole genome shotgun (WGS) entry which is preliminary data.</text>
</comment>